<feature type="compositionally biased region" description="Polar residues" evidence="1">
    <location>
        <begin position="493"/>
        <end position="502"/>
    </location>
</feature>
<feature type="region of interest" description="Disordered" evidence="1">
    <location>
        <begin position="480"/>
        <end position="502"/>
    </location>
</feature>
<evidence type="ECO:0000256" key="1">
    <source>
        <dbReference type="SAM" id="MobiDB-lite"/>
    </source>
</evidence>
<reference evidence="2" key="1">
    <citation type="submission" date="2022-11" db="EMBL/GenBank/DDBJ databases">
        <authorList>
            <person name="Kikuchi T."/>
        </authorList>
    </citation>
    <scope>NUCLEOTIDE SEQUENCE</scope>
    <source>
        <strain evidence="2">PS1010</strain>
    </source>
</reference>
<evidence type="ECO:0008006" key="4">
    <source>
        <dbReference type="Google" id="ProtNLM"/>
    </source>
</evidence>
<proteinExistence type="predicted"/>
<organism evidence="2 3">
    <name type="scientific">Caenorhabditis angaria</name>
    <dbReference type="NCBI Taxonomy" id="860376"/>
    <lineage>
        <taxon>Eukaryota</taxon>
        <taxon>Metazoa</taxon>
        <taxon>Ecdysozoa</taxon>
        <taxon>Nematoda</taxon>
        <taxon>Chromadorea</taxon>
        <taxon>Rhabditida</taxon>
        <taxon>Rhabditina</taxon>
        <taxon>Rhabditomorpha</taxon>
        <taxon>Rhabditoidea</taxon>
        <taxon>Rhabditidae</taxon>
        <taxon>Peloderinae</taxon>
        <taxon>Caenorhabditis</taxon>
    </lineage>
</organism>
<dbReference type="AlphaFoldDB" id="A0A9P1IG97"/>
<evidence type="ECO:0000313" key="3">
    <source>
        <dbReference type="Proteomes" id="UP001152747"/>
    </source>
</evidence>
<evidence type="ECO:0000313" key="2">
    <source>
        <dbReference type="EMBL" id="CAI5445067.1"/>
    </source>
</evidence>
<accession>A0A9P1IG97</accession>
<protein>
    <recommendedName>
        <fullName evidence="4">Tudor domain-containing protein</fullName>
    </recommendedName>
</protein>
<comment type="caution">
    <text evidence="2">The sequence shown here is derived from an EMBL/GenBank/DDBJ whole genome shotgun (WGS) entry which is preliminary data.</text>
</comment>
<sequence>MSYNLWHDTYDLAFRMYNDSVATHRSDLDVLDISVADKSAQLIGFDPFTGNYELLIMQADLNTPINSLVRDLAECDIEEIRKNQKLANGNHPKVITVKLLHALPPLGLIIFNCEYKKSIDLEKELQNHANKLKPALIGDIFPGAILLRKQNDKLYRVMIVGQVGDIYNIILVDHAMKGFSRLEKLFLLNPELDLSNFPCALMICRIRGFRKLNKSAFNKFKNDIDKHGPKERVKAVVFKQDEDNNMVIDFGAVSGAELTASEELSIYMNDDGDENDPELISLSDIQNMQNSSIADVQMDTETSNNPARVFDPPTQPTRPASVSSIIGTKLRLPPPSPDMNSSNAPKPKVLFGIQSISNFTKDNLFPKKTSVFGIQSEKPSGFDFVAKHSFPPKPLPLFSNSVKDPSNTEYDFSAKSNTKSGFCAELNTESGFGATSTTQSSFGTKNNTEAGFAAKLNTESECGAKSKIVTFSNEIVESSPSNVHSSIDLDESPSMSPKENELNLSMSCPNGVARIEQLLTFHSSGVPTSVPVLQQPVGYDEGDESDTELLVDIKETTNENSTRAGMESEKIPISEEQDSIERSMSIPELHSPTRSADQSYIPNVSSDLSPFETHDGVPDLQKDDFKVLGNHSIVKSPSDEDTVQEPESSEIIEKKEESVKVEQVCPIRNLKEIVEEAIRNHDHWNFYMNMLTILKNFAYSKSEEESEKWKDLIQFANKSFADSINQA</sequence>
<name>A0A9P1IG97_9PELO</name>
<keyword evidence="3" id="KW-1185">Reference proteome</keyword>
<dbReference type="EMBL" id="CANHGI010000003">
    <property type="protein sequence ID" value="CAI5445067.1"/>
    <property type="molecule type" value="Genomic_DNA"/>
</dbReference>
<dbReference type="Proteomes" id="UP001152747">
    <property type="component" value="Unassembled WGS sequence"/>
</dbReference>
<feature type="region of interest" description="Disordered" evidence="1">
    <location>
        <begin position="306"/>
        <end position="344"/>
    </location>
</feature>
<gene>
    <name evidence="2" type="ORF">CAMP_LOCUS7704</name>
</gene>
<feature type="compositionally biased region" description="Polar residues" evidence="1">
    <location>
        <begin position="317"/>
        <end position="326"/>
    </location>
</feature>
<feature type="region of interest" description="Disordered" evidence="1">
    <location>
        <begin position="560"/>
        <end position="579"/>
    </location>
</feature>